<gene>
    <name evidence="3" type="ORF">DAT39_003060</name>
</gene>
<dbReference type="EMBL" id="QNUK01000024">
    <property type="protein sequence ID" value="KAF5907191.1"/>
    <property type="molecule type" value="Genomic_DNA"/>
</dbReference>
<feature type="non-terminal residue" evidence="3">
    <location>
        <position position="991"/>
    </location>
</feature>
<feature type="non-terminal residue" evidence="3">
    <location>
        <position position="1"/>
    </location>
</feature>
<comment type="caution">
    <text evidence="3">The sequence shown here is derived from an EMBL/GenBank/DDBJ whole genome shotgun (WGS) entry which is preliminary data.</text>
</comment>
<dbReference type="PANTHER" id="PTHR24401:SF29">
    <property type="entry name" value="SI:CH211-243P7.3-RELATED"/>
    <property type="match status" value="1"/>
</dbReference>
<dbReference type="AlphaFoldDB" id="A0A8J4UI52"/>
<evidence type="ECO:0000313" key="4">
    <source>
        <dbReference type="Proteomes" id="UP000727407"/>
    </source>
</evidence>
<feature type="compositionally biased region" description="Polar residues" evidence="1">
    <location>
        <begin position="62"/>
        <end position="73"/>
    </location>
</feature>
<accession>A0A8J4UI52</accession>
<keyword evidence="4" id="KW-1185">Reference proteome</keyword>
<feature type="compositionally biased region" description="Polar residues" evidence="1">
    <location>
        <begin position="349"/>
        <end position="363"/>
    </location>
</feature>
<organism evidence="3 4">
    <name type="scientific">Clarias magur</name>
    <name type="common">Asian catfish</name>
    <name type="synonym">Macropteronotus magur</name>
    <dbReference type="NCBI Taxonomy" id="1594786"/>
    <lineage>
        <taxon>Eukaryota</taxon>
        <taxon>Metazoa</taxon>
        <taxon>Chordata</taxon>
        <taxon>Craniata</taxon>
        <taxon>Vertebrata</taxon>
        <taxon>Euteleostomi</taxon>
        <taxon>Actinopterygii</taxon>
        <taxon>Neopterygii</taxon>
        <taxon>Teleostei</taxon>
        <taxon>Ostariophysi</taxon>
        <taxon>Siluriformes</taxon>
        <taxon>Clariidae</taxon>
        <taxon>Clarias</taxon>
    </lineage>
</organism>
<sequence>DIQPTVMPDPAAERRGMLRLTLPVACQFFQPKFSFLAGSAHLQLQASTEALTRAKASRKTRQPSSVKSPQTVEANARRRVTAEGGNPADRCHVLSRMEVQFGQYRGTTFQWLLTHDVGYVATVLAGHAAERESGDTSSSRHMLHKDALLEYAYLFPPMAAAVEDKKRTGTDTEGDRLVGFGEHSSLTYRELYESTDPEISSYRSWVRSMMVKSASSRAALLKQYVLRRDREQRSLATSAASAGAGRAGALAAARASVLAPSRASVLASGCASVLAAVRASASAATASTSAASTSAASTSAASTKAASTSAASTKAASTSAASTSAASTTAASTSAASTSAATTSGSSSPLSQLTPSQSTTCGLSDTLEEDDELMMEVAASIEQQVAASMAERPFQPPTAGLMMAAPQDELILPEAWKRSLPVEQQEWVSKAIFVRDQTGGAVLSQDLKLWYYPPGPRSNYSQCPSNHYAFFQRPFVLWAPYRMWEYKFECPVCSHRLTGCGLYKTVRKVLDRDGWYFMGTEYLECRYCRKKVAAWSQCILRQLGADHRPQFPAVLTYRMSCDKRLLAQMNGHTLGNSVSCLHSFLLEQHTTDYVSRCTRLLLTCSKFEAKGMPPPHAVSNMPKMERVPGKKWLLLTYAREVFSRVDELRARVTSTFGSILKMDSTKKVTRKLAGADAGTVQWMTSVGNERGQVLMSVLTAAEGYGLRDMATGLQERYRQAGQDPPSVLYVDRDCCRSDGGTCATAALFPEWPQLEVRLDVWHYIRRLAAGVTTESHPLYSEFVRRLSRSIFEWDPEDFAHLDRAKNGEHSRKPITFKEMARHCRRRTRGVEATERLLDDTIKTFTGATDTMGIPILDGARMREIWRTQRRHIACIQDPSGICLYTQTGQLTKGGVVLPVYRCARGSTSLESFHLHLNRFIPGNFARACYFQMYLLEGLTRWNEDRAQQAAGKAASGMKCYRGQEQHTLKQLTQHFFGKTLVESCTKPLEYT</sequence>
<dbReference type="PANTHER" id="PTHR24401">
    <property type="entry name" value="SI:CH211-243P7.3-RELATED"/>
    <property type="match status" value="1"/>
</dbReference>
<dbReference type="InterPro" id="IPR046616">
    <property type="entry name" value="DUF6729"/>
</dbReference>
<evidence type="ECO:0000259" key="2">
    <source>
        <dbReference type="Pfam" id="PF20499"/>
    </source>
</evidence>
<feature type="domain" description="DUF6729" evidence="2">
    <location>
        <begin position="416"/>
        <end position="642"/>
    </location>
</feature>
<feature type="region of interest" description="Disordered" evidence="1">
    <location>
        <begin position="339"/>
        <end position="363"/>
    </location>
</feature>
<proteinExistence type="predicted"/>
<feature type="compositionally biased region" description="Low complexity" evidence="1">
    <location>
        <begin position="339"/>
        <end position="348"/>
    </location>
</feature>
<feature type="region of interest" description="Disordered" evidence="1">
    <location>
        <begin position="53"/>
        <end position="88"/>
    </location>
</feature>
<dbReference type="OrthoDB" id="8942218at2759"/>
<dbReference type="Pfam" id="PF20499">
    <property type="entry name" value="DUF6729"/>
    <property type="match status" value="1"/>
</dbReference>
<name>A0A8J4UI52_CLAMG</name>
<evidence type="ECO:0000313" key="3">
    <source>
        <dbReference type="EMBL" id="KAF5907191.1"/>
    </source>
</evidence>
<dbReference type="Proteomes" id="UP000727407">
    <property type="component" value="Unassembled WGS sequence"/>
</dbReference>
<evidence type="ECO:0000256" key="1">
    <source>
        <dbReference type="SAM" id="MobiDB-lite"/>
    </source>
</evidence>
<reference evidence="3" key="1">
    <citation type="submission" date="2020-07" db="EMBL/GenBank/DDBJ databases">
        <title>Clarias magur genome sequencing, assembly and annotation.</title>
        <authorList>
            <person name="Kushwaha B."/>
            <person name="Kumar R."/>
            <person name="Das P."/>
            <person name="Joshi C.G."/>
            <person name="Kumar D."/>
            <person name="Nagpure N.S."/>
            <person name="Pandey M."/>
            <person name="Agarwal S."/>
            <person name="Srivastava S."/>
            <person name="Singh M."/>
            <person name="Sahoo L."/>
            <person name="Jayasankar P."/>
            <person name="Meher P.K."/>
            <person name="Koringa P.G."/>
            <person name="Iquebal M.A."/>
            <person name="Das S.P."/>
            <person name="Bit A."/>
            <person name="Patnaik S."/>
            <person name="Patel N."/>
            <person name="Shah T.M."/>
            <person name="Hinsu A."/>
            <person name="Jena J.K."/>
        </authorList>
    </citation>
    <scope>NUCLEOTIDE SEQUENCE</scope>
    <source>
        <strain evidence="3">CIFAMagur01</strain>
        <tissue evidence="3">Testis</tissue>
    </source>
</reference>
<protein>
    <submittedName>
        <fullName evidence="3">Epithelial-stromal interaction 1</fullName>
    </submittedName>
</protein>